<feature type="compositionally biased region" description="Basic and acidic residues" evidence="1">
    <location>
        <begin position="7"/>
        <end position="26"/>
    </location>
</feature>
<reference evidence="2" key="1">
    <citation type="journal article" date="2022" name="bioRxiv">
        <title>Sequencing and chromosome-scale assembly of the giantPleurodeles waltlgenome.</title>
        <authorList>
            <person name="Brown T."/>
            <person name="Elewa A."/>
            <person name="Iarovenko S."/>
            <person name="Subramanian E."/>
            <person name="Araus A.J."/>
            <person name="Petzold A."/>
            <person name="Susuki M."/>
            <person name="Suzuki K.-i.T."/>
            <person name="Hayashi T."/>
            <person name="Toyoda A."/>
            <person name="Oliveira C."/>
            <person name="Osipova E."/>
            <person name="Leigh N.D."/>
            <person name="Simon A."/>
            <person name="Yun M.H."/>
        </authorList>
    </citation>
    <scope>NUCLEOTIDE SEQUENCE</scope>
    <source>
        <strain evidence="2">20211129_DDA</strain>
        <tissue evidence="2">Liver</tissue>
    </source>
</reference>
<feature type="region of interest" description="Disordered" evidence="1">
    <location>
        <begin position="1"/>
        <end position="80"/>
    </location>
</feature>
<proteinExistence type="predicted"/>
<dbReference type="EMBL" id="JANPWB010000011">
    <property type="protein sequence ID" value="KAJ1126858.1"/>
    <property type="molecule type" value="Genomic_DNA"/>
</dbReference>
<dbReference type="AlphaFoldDB" id="A0AAV7PJW8"/>
<accession>A0AAV7PJW8</accession>
<sequence>MASSVESLRHGETRPSLKPEVGERALRPYLRLDSGTSAAPGAGNWPGRRLPSLSLPIADRSLPKGENGADQHHGPEQQRG</sequence>
<dbReference type="Proteomes" id="UP001066276">
    <property type="component" value="Chromosome 7"/>
</dbReference>
<evidence type="ECO:0000313" key="3">
    <source>
        <dbReference type="Proteomes" id="UP001066276"/>
    </source>
</evidence>
<name>A0AAV7PJW8_PLEWA</name>
<evidence type="ECO:0000313" key="2">
    <source>
        <dbReference type="EMBL" id="KAJ1126858.1"/>
    </source>
</evidence>
<keyword evidence="3" id="KW-1185">Reference proteome</keyword>
<gene>
    <name evidence="2" type="ORF">NDU88_005264</name>
</gene>
<comment type="caution">
    <text evidence="2">The sequence shown here is derived from an EMBL/GenBank/DDBJ whole genome shotgun (WGS) entry which is preliminary data.</text>
</comment>
<organism evidence="2 3">
    <name type="scientific">Pleurodeles waltl</name>
    <name type="common">Iberian ribbed newt</name>
    <dbReference type="NCBI Taxonomy" id="8319"/>
    <lineage>
        <taxon>Eukaryota</taxon>
        <taxon>Metazoa</taxon>
        <taxon>Chordata</taxon>
        <taxon>Craniata</taxon>
        <taxon>Vertebrata</taxon>
        <taxon>Euteleostomi</taxon>
        <taxon>Amphibia</taxon>
        <taxon>Batrachia</taxon>
        <taxon>Caudata</taxon>
        <taxon>Salamandroidea</taxon>
        <taxon>Salamandridae</taxon>
        <taxon>Pleurodelinae</taxon>
        <taxon>Pleurodeles</taxon>
    </lineage>
</organism>
<evidence type="ECO:0000256" key="1">
    <source>
        <dbReference type="SAM" id="MobiDB-lite"/>
    </source>
</evidence>
<protein>
    <submittedName>
        <fullName evidence="2">Uncharacterized protein</fullName>
    </submittedName>
</protein>
<feature type="compositionally biased region" description="Basic and acidic residues" evidence="1">
    <location>
        <begin position="61"/>
        <end position="80"/>
    </location>
</feature>